<dbReference type="Gramene" id="RZC57609">
    <property type="protein sequence ID" value="RZC57609"/>
    <property type="gene ID" value="C5167_004917"/>
</dbReference>
<dbReference type="SUPFAM" id="SSF56235">
    <property type="entry name" value="N-terminal nucleophile aminohydrolases (Ntn hydrolases)"/>
    <property type="match status" value="1"/>
</dbReference>
<dbReference type="AlphaFoldDB" id="A0A4Y7JCX6"/>
<evidence type="ECO:0000313" key="2">
    <source>
        <dbReference type="Proteomes" id="UP000316621"/>
    </source>
</evidence>
<dbReference type="InterPro" id="IPR029055">
    <property type="entry name" value="Ntn_hydrolases_N"/>
</dbReference>
<name>A0A4Y7JCX6_PAPSO</name>
<keyword evidence="2" id="KW-1185">Reference proteome</keyword>
<evidence type="ECO:0000313" key="1">
    <source>
        <dbReference type="EMBL" id="RZC57609.1"/>
    </source>
</evidence>
<organism evidence="1 2">
    <name type="scientific">Papaver somniferum</name>
    <name type="common">Opium poppy</name>
    <dbReference type="NCBI Taxonomy" id="3469"/>
    <lineage>
        <taxon>Eukaryota</taxon>
        <taxon>Viridiplantae</taxon>
        <taxon>Streptophyta</taxon>
        <taxon>Embryophyta</taxon>
        <taxon>Tracheophyta</taxon>
        <taxon>Spermatophyta</taxon>
        <taxon>Magnoliopsida</taxon>
        <taxon>Ranunculales</taxon>
        <taxon>Papaveraceae</taxon>
        <taxon>Papaveroideae</taxon>
        <taxon>Papaver</taxon>
    </lineage>
</organism>
<reference evidence="1 2" key="1">
    <citation type="journal article" date="2018" name="Science">
        <title>The opium poppy genome and morphinan production.</title>
        <authorList>
            <person name="Guo L."/>
            <person name="Winzer T."/>
            <person name="Yang X."/>
            <person name="Li Y."/>
            <person name="Ning Z."/>
            <person name="He Z."/>
            <person name="Teodor R."/>
            <person name="Lu Y."/>
            <person name="Bowser T.A."/>
            <person name="Graham I.A."/>
            <person name="Ye K."/>
        </authorList>
    </citation>
    <scope>NUCLEOTIDE SEQUENCE [LARGE SCALE GENOMIC DNA]</scope>
    <source>
        <strain evidence="2">cv. HN1</strain>
        <tissue evidence="1">Leaves</tissue>
    </source>
</reference>
<dbReference type="Proteomes" id="UP000316621">
    <property type="component" value="Chromosome 4"/>
</dbReference>
<dbReference type="EMBL" id="CM010718">
    <property type="protein sequence ID" value="RZC57609.1"/>
    <property type="molecule type" value="Genomic_DNA"/>
</dbReference>
<proteinExistence type="predicted"/>
<dbReference type="Gene3D" id="3.60.20.10">
    <property type="entry name" value="Glutamine Phosphoribosylpyrophosphate, subunit 1, domain 1"/>
    <property type="match status" value="1"/>
</dbReference>
<gene>
    <name evidence="1" type="ORF">C5167_004917</name>
</gene>
<dbReference type="STRING" id="3469.A0A4Y7JCX6"/>
<accession>A0A4Y7JCX6</accession>
<protein>
    <submittedName>
        <fullName evidence="1">Uncharacterized protein</fullName>
    </submittedName>
</protein>
<sequence>MGYDSRVLVHKSRKQEQQYYRLYKEPISVTQIVRETAAVMQKFTQSGYTDDMELEDATHTAILTLKEGYSFTYFCIFSLGKKLAFTWRVHLIIHMFTLRPYLYALTKYLVYGSASRESVLGTDDRSFTANENEAPSILKTVGDDEYWSGEAQEVACEPRTRYMDALLDIICEVLAN</sequence>